<proteinExistence type="predicted"/>
<dbReference type="EMBL" id="CP002869">
    <property type="protein sequence ID" value="AEI41626.1"/>
    <property type="molecule type" value="Genomic_DNA"/>
</dbReference>
<evidence type="ECO:0000313" key="2">
    <source>
        <dbReference type="Proteomes" id="UP000006620"/>
    </source>
</evidence>
<gene>
    <name evidence="1" type="ordered locus">KNP414_03068</name>
</gene>
<dbReference type="AlphaFoldDB" id="F8F8N8"/>
<organism evidence="1 2">
    <name type="scientific">Paenibacillus mucilaginosus (strain KNP414)</name>
    <dbReference type="NCBI Taxonomy" id="1036673"/>
    <lineage>
        <taxon>Bacteria</taxon>
        <taxon>Bacillati</taxon>
        <taxon>Bacillota</taxon>
        <taxon>Bacilli</taxon>
        <taxon>Bacillales</taxon>
        <taxon>Paenibacillaceae</taxon>
        <taxon>Paenibacillus</taxon>
    </lineage>
</organism>
<name>F8F8N8_PAEMK</name>
<evidence type="ECO:0000313" key="1">
    <source>
        <dbReference type="EMBL" id="AEI41626.1"/>
    </source>
</evidence>
<dbReference type="KEGG" id="pms:KNP414_03068"/>
<sequence length="53" mass="5861">MIIHRSCSLVRPQITSVPVCRDKPEYFHAPSSSLHLMFESVAAYAAVPLSLFG</sequence>
<dbReference type="Proteomes" id="UP000006620">
    <property type="component" value="Chromosome"/>
</dbReference>
<dbReference type="PATRIC" id="fig|1036673.3.peg.2815"/>
<reference evidence="2" key="1">
    <citation type="submission" date="2011-06" db="EMBL/GenBank/DDBJ databases">
        <title>Complete genome sequence of Paenibacillus mucilaginosus KNP414.</title>
        <authorList>
            <person name="Wang J."/>
            <person name="Hu S."/>
            <person name="Hu X."/>
            <person name="Zhang B."/>
            <person name="Dong D."/>
            <person name="Zhang S."/>
            <person name="Zhao K."/>
            <person name="Wu D."/>
        </authorList>
    </citation>
    <scope>NUCLEOTIDE SEQUENCE [LARGE SCALE GENOMIC DNA]</scope>
    <source>
        <strain evidence="2">KNP414</strain>
    </source>
</reference>
<protein>
    <submittedName>
        <fullName evidence="1">Uncharacterized protein</fullName>
    </submittedName>
</protein>
<dbReference type="HOGENOM" id="CLU_3064249_0_0_9"/>
<accession>F8F8N8</accession>
<reference evidence="1 2" key="2">
    <citation type="journal article" date="2013" name="Genome Announc.">
        <title>Genome Sequence of Growth-Improving Paenibacillus mucilaginosus Strain KNP414.</title>
        <authorList>
            <person name="Lu J.J."/>
            <person name="Wang J.F."/>
            <person name="Hu X.F."/>
        </authorList>
    </citation>
    <scope>NUCLEOTIDE SEQUENCE [LARGE SCALE GENOMIC DNA]</scope>
    <source>
        <strain evidence="1 2">KNP414</strain>
    </source>
</reference>